<dbReference type="EMBL" id="CYZU01000022">
    <property type="protein sequence ID" value="CUO53187.1"/>
    <property type="molecule type" value="Genomic_DNA"/>
</dbReference>
<dbReference type="RefSeq" id="WP_167702497.1">
    <property type="nucleotide sequence ID" value="NZ_CYZU01000022.1"/>
</dbReference>
<gene>
    <name evidence="1" type="ORF">ERS852491_02483</name>
</gene>
<dbReference type="AlphaFoldDB" id="A0A174FUN2"/>
<accession>A0A174FUN2</accession>
<reference evidence="1 2" key="1">
    <citation type="submission" date="2015-09" db="EMBL/GenBank/DDBJ databases">
        <authorList>
            <consortium name="Pathogen Informatics"/>
        </authorList>
    </citation>
    <scope>NUCLEOTIDE SEQUENCE [LARGE SCALE GENOMIC DNA]</scope>
    <source>
        <strain evidence="1 2">2789STDY5834876</strain>
    </source>
</reference>
<organism evidence="1 2">
    <name type="scientific">Faecalicatena contorta</name>
    <dbReference type="NCBI Taxonomy" id="39482"/>
    <lineage>
        <taxon>Bacteria</taxon>
        <taxon>Bacillati</taxon>
        <taxon>Bacillota</taxon>
        <taxon>Clostridia</taxon>
        <taxon>Lachnospirales</taxon>
        <taxon>Lachnospiraceae</taxon>
        <taxon>Faecalicatena</taxon>
    </lineage>
</organism>
<protein>
    <submittedName>
        <fullName evidence="1">Uncharacterized protein</fullName>
    </submittedName>
</protein>
<dbReference type="STRING" id="39482.ERS852491_02483"/>
<sequence length="56" mass="6497">MFDIEKEKQQEIDKIVSIVKQIDLPDILLLQRDANTLLMRKQEAEGMPDNDDKKVG</sequence>
<evidence type="ECO:0000313" key="1">
    <source>
        <dbReference type="EMBL" id="CUO53187.1"/>
    </source>
</evidence>
<proteinExistence type="predicted"/>
<name>A0A174FUN2_9FIRM</name>
<dbReference type="Proteomes" id="UP000095544">
    <property type="component" value="Unassembled WGS sequence"/>
</dbReference>
<evidence type="ECO:0000313" key="2">
    <source>
        <dbReference type="Proteomes" id="UP000095544"/>
    </source>
</evidence>